<evidence type="ECO:0000313" key="4">
    <source>
        <dbReference type="Proteomes" id="UP000569951"/>
    </source>
</evidence>
<name>A0A841I4U4_9DEIO</name>
<gene>
    <name evidence="3" type="ORF">HNR42_002340</name>
</gene>
<proteinExistence type="predicted"/>
<dbReference type="Pfam" id="PF07995">
    <property type="entry name" value="GSDH"/>
    <property type="match status" value="1"/>
</dbReference>
<dbReference type="RefSeq" id="WP_183987655.1">
    <property type="nucleotide sequence ID" value="NZ_JACHHG010000008.1"/>
</dbReference>
<evidence type="ECO:0000256" key="1">
    <source>
        <dbReference type="SAM" id="SignalP"/>
    </source>
</evidence>
<protein>
    <submittedName>
        <fullName evidence="3">Glucose/arabinose dehydrogenase</fullName>
    </submittedName>
</protein>
<dbReference type="Gene3D" id="2.120.10.30">
    <property type="entry name" value="TolB, C-terminal domain"/>
    <property type="match status" value="1"/>
</dbReference>
<dbReference type="SUPFAM" id="SSF50952">
    <property type="entry name" value="Soluble quinoprotein glucose dehydrogenase"/>
    <property type="match status" value="1"/>
</dbReference>
<feature type="domain" description="Glucose/Sorbosone dehydrogenase" evidence="2">
    <location>
        <begin position="37"/>
        <end position="367"/>
    </location>
</feature>
<dbReference type="InterPro" id="IPR012938">
    <property type="entry name" value="Glc/Sorbosone_DH"/>
</dbReference>
<dbReference type="Proteomes" id="UP000569951">
    <property type="component" value="Unassembled WGS sequence"/>
</dbReference>
<comment type="caution">
    <text evidence="3">The sequence shown here is derived from an EMBL/GenBank/DDBJ whole genome shotgun (WGS) entry which is preliminary data.</text>
</comment>
<feature type="signal peptide" evidence="1">
    <location>
        <begin position="1"/>
        <end position="26"/>
    </location>
</feature>
<accession>A0A841I4U4</accession>
<keyword evidence="1" id="KW-0732">Signal</keyword>
<dbReference type="PANTHER" id="PTHR19328:SF75">
    <property type="entry name" value="ALDOSE SUGAR DEHYDROGENASE YLII"/>
    <property type="match status" value="1"/>
</dbReference>
<dbReference type="PANTHER" id="PTHR19328">
    <property type="entry name" value="HEDGEHOG-INTERACTING PROTEIN"/>
    <property type="match status" value="1"/>
</dbReference>
<dbReference type="EMBL" id="JACHHG010000008">
    <property type="protein sequence ID" value="MBB6098905.1"/>
    <property type="molecule type" value="Genomic_DNA"/>
</dbReference>
<dbReference type="PROSITE" id="PS51257">
    <property type="entry name" value="PROKAR_LIPOPROTEIN"/>
    <property type="match status" value="1"/>
</dbReference>
<evidence type="ECO:0000259" key="2">
    <source>
        <dbReference type="Pfam" id="PF07995"/>
    </source>
</evidence>
<dbReference type="InterPro" id="IPR011042">
    <property type="entry name" value="6-blade_b-propeller_TolB-like"/>
</dbReference>
<organism evidence="3 4">
    <name type="scientific">Deinobacterium chartae</name>
    <dbReference type="NCBI Taxonomy" id="521158"/>
    <lineage>
        <taxon>Bacteria</taxon>
        <taxon>Thermotogati</taxon>
        <taxon>Deinococcota</taxon>
        <taxon>Deinococci</taxon>
        <taxon>Deinococcales</taxon>
        <taxon>Deinococcaceae</taxon>
        <taxon>Deinobacterium</taxon>
    </lineage>
</organism>
<keyword evidence="4" id="KW-1185">Reference proteome</keyword>
<evidence type="ECO:0000313" key="3">
    <source>
        <dbReference type="EMBL" id="MBB6098905.1"/>
    </source>
</evidence>
<feature type="chain" id="PRO_5032953612" evidence="1">
    <location>
        <begin position="27"/>
        <end position="379"/>
    </location>
</feature>
<dbReference type="AlphaFoldDB" id="A0A841I4U4"/>
<dbReference type="InterPro" id="IPR011041">
    <property type="entry name" value="Quinoprot_gluc/sorb_DH_b-prop"/>
</dbReference>
<reference evidence="3 4" key="1">
    <citation type="submission" date="2020-08" db="EMBL/GenBank/DDBJ databases">
        <title>Genomic Encyclopedia of Type Strains, Phase IV (KMG-IV): sequencing the most valuable type-strain genomes for metagenomic binning, comparative biology and taxonomic classification.</title>
        <authorList>
            <person name="Goeker M."/>
        </authorList>
    </citation>
    <scope>NUCLEOTIDE SEQUENCE [LARGE SCALE GENOMIC DNA]</scope>
    <source>
        <strain evidence="3 4">DSM 21458</strain>
    </source>
</reference>
<sequence length="379" mass="40871">MRNLRQRAWQVALVLGLAACAAPPGAAVRLEAVVSGLEAPVAVTHAGDGSRRLFVLEQGGTVRVVRDGRLLETPFLDISDKITSGGERGLLGIAFHPQYRSNGLFYLNYTDTAGATVIARYRVSADPDRADPASEAVLLRIAQPYPNHNGGQLAFGPDGYLYVGTGDGGAGGDPQNRAQNPQDLLGKLLRLEVGAGESYAVPSSNPFVNREGFRPEIWATGLRNPWRFSFDRASGDLWIADVGQNAVEEVNYQPANSRGGENYGWRRMEGSRCYQPETNCDDGSLVKPVLEYLQGSDTGRSITGGYVYRGQAVPELQGRYVYGDFVSGRVWAAARGTGGRWTSALLLDTDYGVSTFGEDEAGELYLADYGGGTLYRFGP</sequence>